<feature type="non-terminal residue" evidence="1">
    <location>
        <position position="84"/>
    </location>
</feature>
<evidence type="ECO:0000313" key="1">
    <source>
        <dbReference type="EMBL" id="GMS82529.1"/>
    </source>
</evidence>
<sequence>RRKPLLTTCTELQQFDGTEFVLTMYPTYQIVPNQPSLNEINQKFQFDCPPDSTLGFALSKRTISFDASMTILCEAEGWWVSVSE</sequence>
<dbReference type="AlphaFoldDB" id="A0AAV5SMF4"/>
<proteinExistence type="predicted"/>
<reference evidence="1" key="1">
    <citation type="submission" date="2023-10" db="EMBL/GenBank/DDBJ databases">
        <title>Genome assembly of Pristionchus species.</title>
        <authorList>
            <person name="Yoshida K."/>
            <person name="Sommer R.J."/>
        </authorList>
    </citation>
    <scope>NUCLEOTIDE SEQUENCE</scope>
    <source>
        <strain evidence="1">RS0144</strain>
    </source>
</reference>
<keyword evidence="2" id="KW-1185">Reference proteome</keyword>
<name>A0AAV5SMF4_9BILA</name>
<accession>A0AAV5SMF4</accession>
<dbReference type="EMBL" id="BTSX01000002">
    <property type="protein sequence ID" value="GMS82529.1"/>
    <property type="molecule type" value="Genomic_DNA"/>
</dbReference>
<organism evidence="1 2">
    <name type="scientific">Pristionchus entomophagus</name>
    <dbReference type="NCBI Taxonomy" id="358040"/>
    <lineage>
        <taxon>Eukaryota</taxon>
        <taxon>Metazoa</taxon>
        <taxon>Ecdysozoa</taxon>
        <taxon>Nematoda</taxon>
        <taxon>Chromadorea</taxon>
        <taxon>Rhabditida</taxon>
        <taxon>Rhabditina</taxon>
        <taxon>Diplogasteromorpha</taxon>
        <taxon>Diplogasteroidea</taxon>
        <taxon>Neodiplogasteridae</taxon>
        <taxon>Pristionchus</taxon>
    </lineage>
</organism>
<protein>
    <recommendedName>
        <fullName evidence="3">Sushi domain-containing protein</fullName>
    </recommendedName>
</protein>
<feature type="non-terminal residue" evidence="1">
    <location>
        <position position="1"/>
    </location>
</feature>
<evidence type="ECO:0008006" key="3">
    <source>
        <dbReference type="Google" id="ProtNLM"/>
    </source>
</evidence>
<comment type="caution">
    <text evidence="1">The sequence shown here is derived from an EMBL/GenBank/DDBJ whole genome shotgun (WGS) entry which is preliminary data.</text>
</comment>
<dbReference type="Proteomes" id="UP001432027">
    <property type="component" value="Unassembled WGS sequence"/>
</dbReference>
<evidence type="ECO:0000313" key="2">
    <source>
        <dbReference type="Proteomes" id="UP001432027"/>
    </source>
</evidence>
<gene>
    <name evidence="1" type="ORF">PENTCL1PPCAC_4704</name>
</gene>